<evidence type="ECO:0000256" key="1">
    <source>
        <dbReference type="SAM" id="MobiDB-lite"/>
    </source>
</evidence>
<feature type="compositionally biased region" description="Basic and acidic residues" evidence="1">
    <location>
        <begin position="165"/>
        <end position="174"/>
    </location>
</feature>
<organism evidence="2">
    <name type="scientific">Cyclophora tenuis</name>
    <name type="common">Marine diatom</name>
    <dbReference type="NCBI Taxonomy" id="216820"/>
    <lineage>
        <taxon>Eukaryota</taxon>
        <taxon>Sar</taxon>
        <taxon>Stramenopiles</taxon>
        <taxon>Ochrophyta</taxon>
        <taxon>Bacillariophyta</taxon>
        <taxon>Fragilariophyceae</taxon>
        <taxon>Fragilariophycidae</taxon>
        <taxon>Cyclophorales</taxon>
        <taxon>Cyclophoraceae</taxon>
        <taxon>Cyclophora</taxon>
    </lineage>
</organism>
<evidence type="ECO:0000313" key="2">
    <source>
        <dbReference type="EMBL" id="CAD8935199.1"/>
    </source>
</evidence>
<sequence length="385" mass="43354">MAATPPPLRTTTANLDDNVNHFDDQDDHDHQNEVIYAEELRKLRRRRRRRRRHRRSVAQQYLGGIERGGDLVPLIEETSSVMTSDFSDSDDFDEEGLHNSKSRYWGEESDASSRTSDYFSFAAADGENSSDEYDQEVAELVKFATTSGSMTTSSSSPSSTTTTTTEERNEKDLLDFSTTNFSPSPHVPDDDGDEDNNNNSANNDFLSMGEVSELTSIWPTTTKTTITTSFLEKPYFTFRRRVSSNLRFETTVEARVGQETIQQRQHPQPHVGRVGFGGGGGGETMAQLVKRTLQKRKSGILTFSPEELEAIQLQDARIVFVLTQIHGVALTENEFGTMKASDLLHFSSRRPIVIDVELVDAENFAILLQQQEQQQQQYENGSFPE</sequence>
<name>A0A7S1D1K2_CYCTE</name>
<accession>A0A7S1D1K2</accession>
<protein>
    <submittedName>
        <fullName evidence="2">Uncharacterized protein</fullName>
    </submittedName>
</protein>
<reference evidence="2" key="1">
    <citation type="submission" date="2021-01" db="EMBL/GenBank/DDBJ databases">
        <authorList>
            <person name="Corre E."/>
            <person name="Pelletier E."/>
            <person name="Niang G."/>
            <person name="Scheremetjew M."/>
            <person name="Finn R."/>
            <person name="Kale V."/>
            <person name="Holt S."/>
            <person name="Cochrane G."/>
            <person name="Meng A."/>
            <person name="Brown T."/>
            <person name="Cohen L."/>
        </authorList>
    </citation>
    <scope>NUCLEOTIDE SEQUENCE</scope>
    <source>
        <strain evidence="2">ECT3854</strain>
    </source>
</reference>
<feature type="compositionally biased region" description="Low complexity" evidence="1">
    <location>
        <begin position="145"/>
        <end position="164"/>
    </location>
</feature>
<proteinExistence type="predicted"/>
<gene>
    <name evidence="2" type="ORF">CTEN0397_LOCUS6233</name>
</gene>
<dbReference type="EMBL" id="HBFW01009642">
    <property type="protein sequence ID" value="CAD8935199.1"/>
    <property type="molecule type" value="Transcribed_RNA"/>
</dbReference>
<feature type="region of interest" description="Disordered" evidence="1">
    <location>
        <begin position="83"/>
        <end position="109"/>
    </location>
</feature>
<feature type="region of interest" description="Disordered" evidence="1">
    <location>
        <begin position="145"/>
        <end position="205"/>
    </location>
</feature>
<dbReference type="AlphaFoldDB" id="A0A7S1D1K2"/>